<gene>
    <name evidence="1" type="primary">Contig8298.g8852</name>
    <name evidence="1" type="ORF">STYLEM_17239</name>
</gene>
<evidence type="ECO:0000313" key="2">
    <source>
        <dbReference type="Proteomes" id="UP000039865"/>
    </source>
</evidence>
<name>A0A078B3P0_STYLE</name>
<keyword evidence="2" id="KW-1185">Reference proteome</keyword>
<accession>A0A078B3P0</accession>
<protein>
    <submittedName>
        <fullName evidence="1">Uncharacterized protein</fullName>
    </submittedName>
</protein>
<dbReference type="Proteomes" id="UP000039865">
    <property type="component" value="Unassembled WGS sequence"/>
</dbReference>
<evidence type="ECO:0000313" key="1">
    <source>
        <dbReference type="EMBL" id="CDW88123.1"/>
    </source>
</evidence>
<reference evidence="1 2" key="1">
    <citation type="submission" date="2014-06" db="EMBL/GenBank/DDBJ databases">
        <authorList>
            <person name="Swart Estienne"/>
        </authorList>
    </citation>
    <scope>NUCLEOTIDE SEQUENCE [LARGE SCALE GENOMIC DNA]</scope>
    <source>
        <strain evidence="1 2">130c</strain>
    </source>
</reference>
<dbReference type="InParanoid" id="A0A078B3P0"/>
<dbReference type="AlphaFoldDB" id="A0A078B3P0"/>
<sequence length="176" mass="20532">MIAECNCKWLTGSQDESYNEDEFIKCYSELAFRCKNNFTQMHDCLNEVQNICIQQSQTLEHFKCDKKLKESECQDIYAVSLNLGKMPDSDLISRLSDENRQNMSSFINSLEVDKKSLTSNSYMEGKAIDQQVMKVMYKNLVEMQRKYIDFKEQQQPKANMEIQGNNNVHSQTFLSS</sequence>
<dbReference type="EMBL" id="CCKQ01016242">
    <property type="protein sequence ID" value="CDW88123.1"/>
    <property type="molecule type" value="Genomic_DNA"/>
</dbReference>
<organism evidence="1 2">
    <name type="scientific">Stylonychia lemnae</name>
    <name type="common">Ciliate</name>
    <dbReference type="NCBI Taxonomy" id="5949"/>
    <lineage>
        <taxon>Eukaryota</taxon>
        <taxon>Sar</taxon>
        <taxon>Alveolata</taxon>
        <taxon>Ciliophora</taxon>
        <taxon>Intramacronucleata</taxon>
        <taxon>Spirotrichea</taxon>
        <taxon>Stichotrichia</taxon>
        <taxon>Sporadotrichida</taxon>
        <taxon>Oxytrichidae</taxon>
        <taxon>Stylonychinae</taxon>
        <taxon>Stylonychia</taxon>
    </lineage>
</organism>
<proteinExistence type="predicted"/>